<dbReference type="PANTHER" id="PTHR42904">
    <property type="entry name" value="NUDIX HYDROLASE, NUDC SUBFAMILY"/>
    <property type="match status" value="1"/>
</dbReference>
<dbReference type="Gene3D" id="3.90.79.20">
    <property type="match status" value="1"/>
</dbReference>
<evidence type="ECO:0000256" key="2">
    <source>
        <dbReference type="ARBA" id="ARBA00001947"/>
    </source>
</evidence>
<dbReference type="InterPro" id="IPR020084">
    <property type="entry name" value="NUDIX_hydrolase_CS"/>
</dbReference>
<keyword evidence="5" id="KW-0479">Metal-binding</keyword>
<feature type="domain" description="Nudix hydrolase" evidence="10">
    <location>
        <begin position="106"/>
        <end position="237"/>
    </location>
</feature>
<evidence type="ECO:0000256" key="5">
    <source>
        <dbReference type="ARBA" id="ARBA00022723"/>
    </source>
</evidence>
<keyword evidence="7" id="KW-0460">Magnesium</keyword>
<evidence type="ECO:0000256" key="1">
    <source>
        <dbReference type="ARBA" id="ARBA00001946"/>
    </source>
</evidence>
<keyword evidence="6" id="KW-0378">Hydrolase</keyword>
<dbReference type="Pfam" id="PF09296">
    <property type="entry name" value="NUDIX-like"/>
    <property type="match status" value="1"/>
</dbReference>
<evidence type="ECO:0000256" key="4">
    <source>
        <dbReference type="ARBA" id="ARBA00012381"/>
    </source>
</evidence>
<evidence type="ECO:0000256" key="7">
    <source>
        <dbReference type="ARBA" id="ARBA00022842"/>
    </source>
</evidence>
<dbReference type="InterPro" id="IPR015376">
    <property type="entry name" value="Znr_NADH_PPase"/>
</dbReference>
<keyword evidence="12" id="KW-1185">Reference proteome</keyword>
<comment type="catalytic activity">
    <reaction evidence="9">
        <text>a 5'-end NAD(+)-phospho-ribonucleoside in mRNA + H2O = a 5'-end phospho-adenosine-phospho-ribonucleoside in mRNA + beta-nicotinamide D-ribonucleotide + 2 H(+)</text>
        <dbReference type="Rhea" id="RHEA:60876"/>
        <dbReference type="Rhea" id="RHEA-COMP:15698"/>
        <dbReference type="Rhea" id="RHEA-COMP:15719"/>
        <dbReference type="ChEBI" id="CHEBI:14649"/>
        <dbReference type="ChEBI" id="CHEBI:15377"/>
        <dbReference type="ChEBI" id="CHEBI:15378"/>
        <dbReference type="ChEBI" id="CHEBI:144029"/>
        <dbReference type="ChEBI" id="CHEBI:144051"/>
    </reaction>
    <physiologicalReaction direction="left-to-right" evidence="9">
        <dbReference type="Rhea" id="RHEA:60877"/>
    </physiologicalReaction>
</comment>
<dbReference type="EMBL" id="JALJOT010000004">
    <property type="protein sequence ID" value="KAK9916036.1"/>
    <property type="molecule type" value="Genomic_DNA"/>
</dbReference>
<sequence length="271" mass="29700">MCEGEVDLAPCLLGQGQDNKKWVWVLHASGNQLLEFTSGRDLDFVDLRSLMTDLPAEHLAVAGHAVALSQWHQNHTYCGKCGALTESIESGSKRQCTGDPAHKEYPRTDPVAIMLVESVDGQSALLGRPRSLTRRGPVLTCLSGFIEQGESIEEAVRREVREEAGVQVGAVHILGSQPWPVGRGGSCELMIGCVAKATNDELHVDRSEMDEVRWIHRDQVAKAVQSSSSHLLGGDAKLGKDLDFFVPPPWAIAHHLIKLWVEQPSGWFSKL</sequence>
<comment type="caution">
    <text evidence="11">The sequence shown here is derived from an EMBL/GenBank/DDBJ whole genome shotgun (WGS) entry which is preliminary data.</text>
</comment>
<dbReference type="Pfam" id="PF00293">
    <property type="entry name" value="NUDIX"/>
    <property type="match status" value="1"/>
</dbReference>
<evidence type="ECO:0000313" key="11">
    <source>
        <dbReference type="EMBL" id="KAK9916036.1"/>
    </source>
</evidence>
<evidence type="ECO:0000256" key="6">
    <source>
        <dbReference type="ARBA" id="ARBA00022801"/>
    </source>
</evidence>
<protein>
    <recommendedName>
        <fullName evidence="4">NAD(+) diphosphatase</fullName>
        <ecNumber evidence="4">3.6.1.22</ecNumber>
    </recommendedName>
</protein>
<evidence type="ECO:0000313" key="12">
    <source>
        <dbReference type="Proteomes" id="UP001491310"/>
    </source>
</evidence>
<dbReference type="CDD" id="cd03429">
    <property type="entry name" value="NUDIX_NADH_pyrophosphatase_Nudt13"/>
    <property type="match status" value="1"/>
</dbReference>
<dbReference type="EC" id="3.6.1.22" evidence="4"/>
<dbReference type="InterPro" id="IPR015797">
    <property type="entry name" value="NUDIX_hydrolase-like_dom_sf"/>
</dbReference>
<dbReference type="InterPro" id="IPR015375">
    <property type="entry name" value="NADH_PPase-like_N"/>
</dbReference>
<dbReference type="InterPro" id="IPR000086">
    <property type="entry name" value="NUDIX_hydrolase_dom"/>
</dbReference>
<keyword evidence="8" id="KW-0520">NAD</keyword>
<dbReference type="PROSITE" id="PS51462">
    <property type="entry name" value="NUDIX"/>
    <property type="match status" value="1"/>
</dbReference>
<evidence type="ECO:0000256" key="9">
    <source>
        <dbReference type="ARBA" id="ARBA00023679"/>
    </source>
</evidence>
<dbReference type="NCBIfam" id="NF001299">
    <property type="entry name" value="PRK00241.1"/>
    <property type="match status" value="1"/>
</dbReference>
<accession>A0ABR2YWH6</accession>
<dbReference type="Proteomes" id="UP001491310">
    <property type="component" value="Unassembled WGS sequence"/>
</dbReference>
<gene>
    <name evidence="11" type="ORF">WJX75_007643</name>
</gene>
<dbReference type="InterPro" id="IPR049734">
    <property type="entry name" value="NudC-like_C"/>
</dbReference>
<evidence type="ECO:0000259" key="10">
    <source>
        <dbReference type="PROSITE" id="PS51462"/>
    </source>
</evidence>
<evidence type="ECO:0000256" key="8">
    <source>
        <dbReference type="ARBA" id="ARBA00023027"/>
    </source>
</evidence>
<proteinExistence type="inferred from homology"/>
<dbReference type="Pfam" id="PF09297">
    <property type="entry name" value="Zn_ribbon_NUD"/>
    <property type="match status" value="1"/>
</dbReference>
<organism evidence="11 12">
    <name type="scientific">Coccomyxa subellipsoidea</name>
    <dbReference type="NCBI Taxonomy" id="248742"/>
    <lineage>
        <taxon>Eukaryota</taxon>
        <taxon>Viridiplantae</taxon>
        <taxon>Chlorophyta</taxon>
        <taxon>core chlorophytes</taxon>
        <taxon>Trebouxiophyceae</taxon>
        <taxon>Trebouxiophyceae incertae sedis</taxon>
        <taxon>Coccomyxaceae</taxon>
        <taxon>Coccomyxa</taxon>
    </lineage>
</organism>
<dbReference type="Gene3D" id="3.90.79.10">
    <property type="entry name" value="Nucleoside Triphosphate Pyrophosphohydrolase"/>
    <property type="match status" value="1"/>
</dbReference>
<comment type="cofactor">
    <cofactor evidence="1">
        <name>Mg(2+)</name>
        <dbReference type="ChEBI" id="CHEBI:18420"/>
    </cofactor>
</comment>
<dbReference type="PANTHER" id="PTHR42904:SF6">
    <property type="entry name" value="NAD-CAPPED RNA HYDROLASE NUDT12"/>
    <property type="match status" value="1"/>
</dbReference>
<comment type="similarity">
    <text evidence="3">Belongs to the Nudix hydrolase family. NudC subfamily.</text>
</comment>
<dbReference type="PROSITE" id="PS00893">
    <property type="entry name" value="NUDIX_BOX"/>
    <property type="match status" value="1"/>
</dbReference>
<name>A0ABR2YWH6_9CHLO</name>
<dbReference type="SUPFAM" id="SSF55811">
    <property type="entry name" value="Nudix"/>
    <property type="match status" value="1"/>
</dbReference>
<evidence type="ECO:0000256" key="3">
    <source>
        <dbReference type="ARBA" id="ARBA00009595"/>
    </source>
</evidence>
<dbReference type="InterPro" id="IPR050241">
    <property type="entry name" value="NAD-cap_RNA_hydrolase_NudC"/>
</dbReference>
<comment type="cofactor">
    <cofactor evidence="2">
        <name>Zn(2+)</name>
        <dbReference type="ChEBI" id="CHEBI:29105"/>
    </cofactor>
</comment>
<reference evidence="11 12" key="1">
    <citation type="journal article" date="2024" name="Nat. Commun.">
        <title>Phylogenomics reveals the evolutionary origins of lichenization in chlorophyte algae.</title>
        <authorList>
            <person name="Puginier C."/>
            <person name="Libourel C."/>
            <person name="Otte J."/>
            <person name="Skaloud P."/>
            <person name="Haon M."/>
            <person name="Grisel S."/>
            <person name="Petersen M."/>
            <person name="Berrin J.G."/>
            <person name="Delaux P.M."/>
            <person name="Dal Grande F."/>
            <person name="Keller J."/>
        </authorList>
    </citation>
    <scope>NUCLEOTIDE SEQUENCE [LARGE SCALE GENOMIC DNA]</scope>
    <source>
        <strain evidence="11 12">SAG 216-7</strain>
    </source>
</reference>